<sequence>MPEEDKSSSRKAFILELLSGLGKIEGRTKLQKIVFLGQMELGLPEFFKFDKYHYGPYSWDLTETIEDLIATGYIKEEKEHCGDFVTYVYKLSDFAQSEIKLPSEYIPGDKIETLKKLSELPRSAIIEYVYRKYLPERLNA</sequence>
<dbReference type="PATRIC" id="fig|1434108.4.peg.3045"/>
<evidence type="ECO:0008006" key="3">
    <source>
        <dbReference type="Google" id="ProtNLM"/>
    </source>
</evidence>
<dbReference type="EMBL" id="CP009528">
    <property type="protein sequence ID" value="AKB55381.1"/>
    <property type="molecule type" value="Genomic_DNA"/>
</dbReference>
<accession>A0A0E3LNU5</accession>
<reference evidence="1 2" key="1">
    <citation type="submission" date="2014-07" db="EMBL/GenBank/DDBJ databases">
        <title>Methanogenic archaea and the global carbon cycle.</title>
        <authorList>
            <person name="Henriksen J.R."/>
            <person name="Luke J."/>
            <person name="Reinhart S."/>
            <person name="Benedict M.N."/>
            <person name="Youngblut N.D."/>
            <person name="Metcalf M.E."/>
            <person name="Whitaker R.J."/>
            <person name="Metcalf W.W."/>
        </authorList>
    </citation>
    <scope>NUCLEOTIDE SEQUENCE [LARGE SCALE GENOMIC DNA]</scope>
    <source>
        <strain evidence="1 2">MS</strain>
    </source>
</reference>
<dbReference type="Proteomes" id="UP000033033">
    <property type="component" value="Chromosome"/>
</dbReference>
<name>A0A0E3LNU5_METBA</name>
<dbReference type="RefSeq" id="WP_052712889.1">
    <property type="nucleotide sequence ID" value="NZ_CP009528.1"/>
</dbReference>
<evidence type="ECO:0000313" key="1">
    <source>
        <dbReference type="EMBL" id="AKB55381.1"/>
    </source>
</evidence>
<dbReference type="GeneID" id="24845665"/>
<evidence type="ECO:0000313" key="2">
    <source>
        <dbReference type="Proteomes" id="UP000033033"/>
    </source>
</evidence>
<organism evidence="1 2">
    <name type="scientific">Methanosarcina barkeri MS</name>
    <dbReference type="NCBI Taxonomy" id="1434108"/>
    <lineage>
        <taxon>Archaea</taxon>
        <taxon>Methanobacteriati</taxon>
        <taxon>Methanobacteriota</taxon>
        <taxon>Stenosarchaea group</taxon>
        <taxon>Methanomicrobia</taxon>
        <taxon>Methanosarcinales</taxon>
        <taxon>Methanosarcinaceae</taxon>
        <taxon>Methanosarcina</taxon>
    </lineage>
</organism>
<dbReference type="AlphaFoldDB" id="A0A0E3LNU5"/>
<gene>
    <name evidence="1" type="ORF">MSBRM_2383</name>
</gene>
<keyword evidence="2" id="KW-1185">Reference proteome</keyword>
<dbReference type="HOGENOM" id="CLU_1830586_0_0_2"/>
<protein>
    <recommendedName>
        <fullName evidence="3">Antitoxin SocA-like Panacea domain-containing protein</fullName>
    </recommendedName>
</protein>
<dbReference type="STRING" id="1434108.MSBRM_2383"/>
<dbReference type="KEGG" id="mby:MSBRM_2383"/>
<proteinExistence type="predicted"/>